<evidence type="ECO:0000256" key="3">
    <source>
        <dbReference type="ARBA" id="ARBA00023125"/>
    </source>
</evidence>
<dbReference type="Pfam" id="PF04542">
    <property type="entry name" value="Sigma70_r2"/>
    <property type="match status" value="1"/>
</dbReference>
<dbReference type="GO" id="GO:0006352">
    <property type="term" value="P:DNA-templated transcription initiation"/>
    <property type="evidence" value="ECO:0007669"/>
    <property type="project" value="InterPro"/>
</dbReference>
<keyword evidence="3" id="KW-0238">DNA-binding</keyword>
<keyword evidence="7" id="KW-1185">Reference proteome</keyword>
<dbReference type="InterPro" id="IPR014284">
    <property type="entry name" value="RNA_pol_sigma-70_dom"/>
</dbReference>
<keyword evidence="4" id="KW-0804">Transcription</keyword>
<protein>
    <submittedName>
        <fullName evidence="6">Sigma-70 family RNA polymerase sigma factor</fullName>
    </submittedName>
</protein>
<feature type="domain" description="RNA polymerase sigma-70 region 2" evidence="5">
    <location>
        <begin position="31"/>
        <end position="107"/>
    </location>
</feature>
<evidence type="ECO:0000256" key="1">
    <source>
        <dbReference type="ARBA" id="ARBA00023015"/>
    </source>
</evidence>
<gene>
    <name evidence="6" type="ORF">BOOYA_41</name>
</gene>
<dbReference type="Gene3D" id="1.20.120.1810">
    <property type="match status" value="1"/>
</dbReference>
<keyword evidence="1" id="KW-0805">Transcription regulation</keyword>
<dbReference type="PANTHER" id="PTHR30385">
    <property type="entry name" value="SIGMA FACTOR F FLAGELLAR"/>
    <property type="match status" value="1"/>
</dbReference>
<dbReference type="NCBIfam" id="TIGR02937">
    <property type="entry name" value="sigma70-ECF"/>
    <property type="match status" value="1"/>
</dbReference>
<sequence>MKKERAKMTEEKGQAKEIVNVREMSDDEFMEKYERLVHHCVWKRYAKKKASIERDTNLDIEDLTQYGMIGLIKARDNFDSEFGCAFSTYAVPKILGEIGRAIRDNQKIKVQRTVYGVKGKILNQQLADKEPEEIADILNESVAVVKTALEYQPSTDSLNKVVYASGANEELTLERMIEDTNTDDIEETTINRAVIREFKAALPPKEYIVLDMRLQNMTQQNIANQMGYSQVQISRILAKINQRATQFGKEGGLQD</sequence>
<evidence type="ECO:0000313" key="6">
    <source>
        <dbReference type="EMBL" id="UGO51589.1"/>
    </source>
</evidence>
<evidence type="ECO:0000256" key="4">
    <source>
        <dbReference type="ARBA" id="ARBA00023163"/>
    </source>
</evidence>
<dbReference type="SUPFAM" id="SSF88659">
    <property type="entry name" value="Sigma3 and sigma4 domains of RNA polymerase sigma factors"/>
    <property type="match status" value="1"/>
</dbReference>
<name>A0AAE8YZ16_9CAUD</name>
<dbReference type="InterPro" id="IPR013325">
    <property type="entry name" value="RNA_pol_sigma_r2"/>
</dbReference>
<accession>A0AAE8YZ16</accession>
<dbReference type="Proteomes" id="UP000827405">
    <property type="component" value="Segment"/>
</dbReference>
<dbReference type="Gene3D" id="1.20.140.160">
    <property type="match status" value="1"/>
</dbReference>
<dbReference type="GO" id="GO:0003677">
    <property type="term" value="F:DNA binding"/>
    <property type="evidence" value="ECO:0007669"/>
    <property type="project" value="UniProtKB-KW"/>
</dbReference>
<evidence type="ECO:0000259" key="5">
    <source>
        <dbReference type="Pfam" id="PF04542"/>
    </source>
</evidence>
<dbReference type="GO" id="GO:0016987">
    <property type="term" value="F:sigma factor activity"/>
    <property type="evidence" value="ECO:0007669"/>
    <property type="project" value="UniProtKB-KW"/>
</dbReference>
<dbReference type="InterPro" id="IPR013324">
    <property type="entry name" value="RNA_pol_sigma_r3/r4-like"/>
</dbReference>
<keyword evidence="2" id="KW-0731">Sigma factor</keyword>
<organism evidence="6 7">
    <name type="scientific">Bacillus phage vB_BanS_Booya</name>
    <dbReference type="NCBI Taxonomy" id="2894778"/>
    <lineage>
        <taxon>Viruses</taxon>
        <taxon>Duplodnaviria</taxon>
        <taxon>Heunggongvirae</taxon>
        <taxon>Uroviricota</taxon>
        <taxon>Caudoviricetes</taxon>
        <taxon>Wbetavirus</taxon>
        <taxon>Wbetavirus booya</taxon>
    </lineage>
</organism>
<dbReference type="PANTHER" id="PTHR30385:SF4">
    <property type="entry name" value="RNA POLYMERASE SIGMA-E FACTOR"/>
    <property type="match status" value="1"/>
</dbReference>
<proteinExistence type="predicted"/>
<reference evidence="6" key="1">
    <citation type="submission" date="2021-10" db="EMBL/GenBank/DDBJ databases">
        <authorList>
            <person name="Lavering E.D."/>
            <person name="James R."/>
            <person name="Fairfolm J.D."/>
            <person name="Gaertner R."/>
            <person name="Thurgood T.L."/>
            <person name="Robison R.A."/>
            <person name="Grose J.H."/>
        </authorList>
    </citation>
    <scope>NUCLEOTIDE SEQUENCE</scope>
</reference>
<dbReference type="InterPro" id="IPR007627">
    <property type="entry name" value="RNA_pol_sigma70_r2"/>
</dbReference>
<dbReference type="SUPFAM" id="SSF88946">
    <property type="entry name" value="Sigma2 domain of RNA polymerase sigma factors"/>
    <property type="match status" value="1"/>
</dbReference>
<evidence type="ECO:0000313" key="7">
    <source>
        <dbReference type="Proteomes" id="UP000827405"/>
    </source>
</evidence>
<evidence type="ECO:0000256" key="2">
    <source>
        <dbReference type="ARBA" id="ARBA00023082"/>
    </source>
</evidence>
<dbReference type="EMBL" id="OK499999">
    <property type="protein sequence ID" value="UGO51589.1"/>
    <property type="molecule type" value="Genomic_DNA"/>
</dbReference>